<dbReference type="EMBL" id="LT907782">
    <property type="protein sequence ID" value="SNX60123.1"/>
    <property type="molecule type" value="Genomic_DNA"/>
</dbReference>
<organism evidence="3 4">
    <name type="scientific">Nitrosomonas ureae</name>
    <dbReference type="NCBI Taxonomy" id="44577"/>
    <lineage>
        <taxon>Bacteria</taxon>
        <taxon>Pseudomonadati</taxon>
        <taxon>Pseudomonadota</taxon>
        <taxon>Betaproteobacteria</taxon>
        <taxon>Nitrosomonadales</taxon>
        <taxon>Nitrosomonadaceae</taxon>
        <taxon>Nitrosomonas</taxon>
    </lineage>
</organism>
<keyword evidence="1" id="KW-1133">Transmembrane helix</keyword>
<keyword evidence="1" id="KW-0812">Transmembrane</keyword>
<dbReference type="RefSeq" id="WP_096292758.1">
    <property type="nucleotide sequence ID" value="NZ_LT907782.1"/>
</dbReference>
<dbReference type="Proteomes" id="UP000242498">
    <property type="component" value="Chromosome I"/>
</dbReference>
<feature type="domain" description="TadE-like" evidence="2">
    <location>
        <begin position="15"/>
        <end position="57"/>
    </location>
</feature>
<evidence type="ECO:0000313" key="3">
    <source>
        <dbReference type="EMBL" id="SNX60123.1"/>
    </source>
</evidence>
<dbReference type="AlphaFoldDB" id="A0A285BZ79"/>
<dbReference type="InterPro" id="IPR012495">
    <property type="entry name" value="TadE-like_dom"/>
</dbReference>
<reference evidence="3 4" key="1">
    <citation type="submission" date="2017-08" db="EMBL/GenBank/DDBJ databases">
        <authorList>
            <person name="de Groot N.N."/>
        </authorList>
    </citation>
    <scope>NUCLEOTIDE SEQUENCE [LARGE SCALE GENOMIC DNA]</scope>
    <source>
        <strain evidence="3 4">Nm15</strain>
    </source>
</reference>
<protein>
    <submittedName>
        <fullName evidence="3">TadE-like protein</fullName>
    </submittedName>
</protein>
<sequence>MRRIHLTANQFSQQGTAAVEFAIIAVILFTLLLGIMEFGRVLFMMNTTTEATRLGARLAVVCDQNDTVITTKMVNLAGFLNPSNINVAYSPGGCDPTSCRYVTVSVIGLTVQSFVPLIPINFQMPGFSTTLPRESMSSLNNPVCT</sequence>
<dbReference type="Pfam" id="PF07811">
    <property type="entry name" value="TadE"/>
    <property type="match status" value="1"/>
</dbReference>
<gene>
    <name evidence="3" type="ORF">SAMN06296273_1583</name>
</gene>
<feature type="transmembrane region" description="Helical" evidence="1">
    <location>
        <begin position="21"/>
        <end position="43"/>
    </location>
</feature>
<evidence type="ECO:0000256" key="1">
    <source>
        <dbReference type="SAM" id="Phobius"/>
    </source>
</evidence>
<keyword evidence="1" id="KW-0472">Membrane</keyword>
<evidence type="ECO:0000313" key="4">
    <source>
        <dbReference type="Proteomes" id="UP000242498"/>
    </source>
</evidence>
<evidence type="ECO:0000259" key="2">
    <source>
        <dbReference type="Pfam" id="PF07811"/>
    </source>
</evidence>
<accession>A0A285BZ79</accession>
<proteinExistence type="predicted"/>
<dbReference type="OrthoDB" id="5397339at2"/>
<name>A0A285BZ79_9PROT</name>